<accession>A0ABP9ZVB7</accession>
<dbReference type="RefSeq" id="WP_353292986.1">
    <property type="nucleotide sequence ID" value="NZ_BAABWH010000001.1"/>
</dbReference>
<comment type="caution">
    <text evidence="8">The sequence shown here is derived from an EMBL/GenBank/DDBJ whole genome shotgun (WGS) entry which is preliminary data.</text>
</comment>
<keyword evidence="9" id="KW-1185">Reference proteome</keyword>
<dbReference type="InterPro" id="IPR005895">
    <property type="entry name" value="ABC_transptr_haem_export_CcmA"/>
</dbReference>
<keyword evidence="5" id="KW-1278">Translocase</keyword>
<evidence type="ECO:0000256" key="6">
    <source>
        <dbReference type="ARBA" id="ARBA00023136"/>
    </source>
</evidence>
<keyword evidence="4" id="KW-0067">ATP-binding</keyword>
<evidence type="ECO:0000256" key="1">
    <source>
        <dbReference type="ARBA" id="ARBA00022448"/>
    </source>
</evidence>
<keyword evidence="1" id="KW-0813">Transport</keyword>
<reference evidence="8 9" key="1">
    <citation type="submission" date="2024-04" db="EMBL/GenBank/DDBJ databases">
        <title>Draft genome sequence of Thalassolituus maritimus NBRC 116585.</title>
        <authorList>
            <person name="Miyakawa T."/>
            <person name="Kusuya Y."/>
            <person name="Miura T."/>
        </authorList>
    </citation>
    <scope>NUCLEOTIDE SEQUENCE [LARGE SCALE GENOMIC DNA]</scope>
    <source>
        <strain evidence="8 9">5NW40-0001</strain>
    </source>
</reference>
<evidence type="ECO:0000256" key="5">
    <source>
        <dbReference type="ARBA" id="ARBA00022967"/>
    </source>
</evidence>
<dbReference type="InterPro" id="IPR003439">
    <property type="entry name" value="ABC_transporter-like_ATP-bd"/>
</dbReference>
<evidence type="ECO:0000313" key="8">
    <source>
        <dbReference type="EMBL" id="GAA6144037.1"/>
    </source>
</evidence>
<dbReference type="PROSITE" id="PS00211">
    <property type="entry name" value="ABC_TRANSPORTER_1"/>
    <property type="match status" value="1"/>
</dbReference>
<feature type="domain" description="ABC transporter" evidence="7">
    <location>
        <begin position="12"/>
        <end position="214"/>
    </location>
</feature>
<keyword evidence="6" id="KW-0472">Membrane</keyword>
<dbReference type="EMBL" id="BAABWH010000001">
    <property type="protein sequence ID" value="GAA6144037.1"/>
    <property type="molecule type" value="Genomic_DNA"/>
</dbReference>
<keyword evidence="3" id="KW-0201">Cytochrome c-type biogenesis</keyword>
<dbReference type="Proteomes" id="UP001481413">
    <property type="component" value="Unassembled WGS sequence"/>
</dbReference>
<dbReference type="NCBIfam" id="TIGR01189">
    <property type="entry name" value="ccmA"/>
    <property type="match status" value="1"/>
</dbReference>
<name>A0ABP9ZVB7_9GAMM</name>
<dbReference type="Gene3D" id="3.40.50.300">
    <property type="entry name" value="P-loop containing nucleotide triphosphate hydrolases"/>
    <property type="match status" value="1"/>
</dbReference>
<evidence type="ECO:0000259" key="7">
    <source>
        <dbReference type="PROSITE" id="PS50893"/>
    </source>
</evidence>
<evidence type="ECO:0000256" key="3">
    <source>
        <dbReference type="ARBA" id="ARBA00022748"/>
    </source>
</evidence>
<organism evidence="8 9">
    <name type="scientific">Thalassolituus maritimus</name>
    <dbReference type="NCBI Taxonomy" id="484498"/>
    <lineage>
        <taxon>Bacteria</taxon>
        <taxon>Pseudomonadati</taxon>
        <taxon>Pseudomonadota</taxon>
        <taxon>Gammaproteobacteria</taxon>
        <taxon>Oceanospirillales</taxon>
        <taxon>Oceanospirillaceae</taxon>
        <taxon>Thalassolituus</taxon>
    </lineage>
</organism>
<keyword evidence="2" id="KW-0547">Nucleotide-binding</keyword>
<dbReference type="SUPFAM" id="SSF52540">
    <property type="entry name" value="P-loop containing nucleoside triphosphate hydrolases"/>
    <property type="match status" value="1"/>
</dbReference>
<dbReference type="InterPro" id="IPR027417">
    <property type="entry name" value="P-loop_NTPase"/>
</dbReference>
<dbReference type="PROSITE" id="PS50893">
    <property type="entry name" value="ABC_TRANSPORTER_2"/>
    <property type="match status" value="1"/>
</dbReference>
<dbReference type="InterPro" id="IPR003593">
    <property type="entry name" value="AAA+_ATPase"/>
</dbReference>
<evidence type="ECO:0000313" key="9">
    <source>
        <dbReference type="Proteomes" id="UP001481413"/>
    </source>
</evidence>
<protein>
    <submittedName>
        <fullName evidence="8">Cytochrome c biogenesis heme-transporting ATPase CcmA</fullName>
    </submittedName>
</protein>
<evidence type="ECO:0000256" key="4">
    <source>
        <dbReference type="ARBA" id="ARBA00022840"/>
    </source>
</evidence>
<dbReference type="PANTHER" id="PTHR43499:SF1">
    <property type="entry name" value="ABC TRANSPORTER I FAMILY MEMBER 1"/>
    <property type="match status" value="1"/>
</dbReference>
<gene>
    <name evidence="8" type="primary">ccmA</name>
    <name evidence="8" type="ORF">NBRC116585_01540</name>
</gene>
<dbReference type="InterPro" id="IPR017871">
    <property type="entry name" value="ABC_transporter-like_CS"/>
</dbReference>
<dbReference type="SMART" id="SM00382">
    <property type="entry name" value="AAA"/>
    <property type="match status" value="1"/>
</dbReference>
<dbReference type="Pfam" id="PF00005">
    <property type="entry name" value="ABC_tran"/>
    <property type="match status" value="1"/>
</dbReference>
<dbReference type="NCBIfam" id="NF010061">
    <property type="entry name" value="PRK13538.1"/>
    <property type="match status" value="1"/>
</dbReference>
<dbReference type="PANTHER" id="PTHR43499">
    <property type="entry name" value="ABC TRANSPORTER I FAMILY MEMBER 1"/>
    <property type="match status" value="1"/>
</dbReference>
<proteinExistence type="predicted"/>
<sequence length="214" mass="23250">MTGTSKTQTLCLTANDITCERDDRVLFERLAFQITGGELLQVVGPNGSGKTTLLRLLAGLNREFSGEVHWKGREIQSVYPEYARERLYQGHTVAVKKPLTAMENLRWLCALESPGDEALEAALESVSLAGYEHTPCAQLSAGQQRRVGLARLVISQAPLWILDEPFTALDHAGIGWLEQQISHHIGQGGAVVITSHHALTEVSTQSELVLGGGV</sequence>
<evidence type="ECO:0000256" key="2">
    <source>
        <dbReference type="ARBA" id="ARBA00022741"/>
    </source>
</evidence>